<gene>
    <name evidence="2" type="ORF">SKAU_G00314570</name>
</gene>
<keyword evidence="3" id="KW-1185">Reference proteome</keyword>
<feature type="region of interest" description="Disordered" evidence="1">
    <location>
        <begin position="1"/>
        <end position="61"/>
    </location>
</feature>
<accession>A0A9Q1ILE0</accession>
<comment type="caution">
    <text evidence="2">The sequence shown here is derived from an EMBL/GenBank/DDBJ whole genome shotgun (WGS) entry which is preliminary data.</text>
</comment>
<feature type="compositionally biased region" description="Basic and acidic residues" evidence="1">
    <location>
        <begin position="19"/>
        <end position="41"/>
    </location>
</feature>
<reference evidence="2" key="1">
    <citation type="journal article" date="2023" name="Science">
        <title>Genome structures resolve the early diversification of teleost fishes.</title>
        <authorList>
            <person name="Parey E."/>
            <person name="Louis A."/>
            <person name="Montfort J."/>
            <person name="Bouchez O."/>
            <person name="Roques C."/>
            <person name="Iampietro C."/>
            <person name="Lluch J."/>
            <person name="Castinel A."/>
            <person name="Donnadieu C."/>
            <person name="Desvignes T."/>
            <person name="Floi Bucao C."/>
            <person name="Jouanno E."/>
            <person name="Wen M."/>
            <person name="Mejri S."/>
            <person name="Dirks R."/>
            <person name="Jansen H."/>
            <person name="Henkel C."/>
            <person name="Chen W.J."/>
            <person name="Zahm M."/>
            <person name="Cabau C."/>
            <person name="Klopp C."/>
            <person name="Thompson A.W."/>
            <person name="Robinson-Rechavi M."/>
            <person name="Braasch I."/>
            <person name="Lecointre G."/>
            <person name="Bobe J."/>
            <person name="Postlethwait J.H."/>
            <person name="Berthelot C."/>
            <person name="Roest Crollius H."/>
            <person name="Guiguen Y."/>
        </authorList>
    </citation>
    <scope>NUCLEOTIDE SEQUENCE</scope>
    <source>
        <strain evidence="2">WJC10195</strain>
    </source>
</reference>
<dbReference type="Proteomes" id="UP001152622">
    <property type="component" value="Chromosome 13"/>
</dbReference>
<dbReference type="EMBL" id="JAINUF010000013">
    <property type="protein sequence ID" value="KAJ8344128.1"/>
    <property type="molecule type" value="Genomic_DNA"/>
</dbReference>
<dbReference type="AlphaFoldDB" id="A0A9Q1ILE0"/>
<feature type="compositionally biased region" description="Low complexity" evidence="1">
    <location>
        <begin position="122"/>
        <end position="132"/>
    </location>
</feature>
<evidence type="ECO:0000256" key="1">
    <source>
        <dbReference type="SAM" id="MobiDB-lite"/>
    </source>
</evidence>
<evidence type="ECO:0000313" key="3">
    <source>
        <dbReference type="Proteomes" id="UP001152622"/>
    </source>
</evidence>
<name>A0A9Q1ILE0_SYNKA</name>
<evidence type="ECO:0000313" key="2">
    <source>
        <dbReference type="EMBL" id="KAJ8344128.1"/>
    </source>
</evidence>
<feature type="compositionally biased region" description="Gly residues" evidence="1">
    <location>
        <begin position="1"/>
        <end position="14"/>
    </location>
</feature>
<sequence length="144" mass="15573">MESRAGGGGGGGGVSDLAGGDRRERPSLSESIRPGETEARHRTAHMYHLPRPPPRPSRGSAAAYCLGRRFHGHRVSACCARGGARRPSPPNRPDGTRPASPAQQCRLDLERSFLHADRTTHPRTSSPHSTSPVKEKPYLPRCLL</sequence>
<proteinExistence type="predicted"/>
<feature type="compositionally biased region" description="Basic and acidic residues" evidence="1">
    <location>
        <begin position="107"/>
        <end position="120"/>
    </location>
</feature>
<feature type="region of interest" description="Disordered" evidence="1">
    <location>
        <begin position="79"/>
        <end position="144"/>
    </location>
</feature>
<organism evidence="2 3">
    <name type="scientific">Synaphobranchus kaupii</name>
    <name type="common">Kaup's arrowtooth eel</name>
    <dbReference type="NCBI Taxonomy" id="118154"/>
    <lineage>
        <taxon>Eukaryota</taxon>
        <taxon>Metazoa</taxon>
        <taxon>Chordata</taxon>
        <taxon>Craniata</taxon>
        <taxon>Vertebrata</taxon>
        <taxon>Euteleostomi</taxon>
        <taxon>Actinopterygii</taxon>
        <taxon>Neopterygii</taxon>
        <taxon>Teleostei</taxon>
        <taxon>Anguilliformes</taxon>
        <taxon>Synaphobranchidae</taxon>
        <taxon>Synaphobranchus</taxon>
    </lineage>
</organism>
<protein>
    <submittedName>
        <fullName evidence="2">Uncharacterized protein</fullName>
    </submittedName>
</protein>